<dbReference type="InterPro" id="IPR001981">
    <property type="entry name" value="Colipase"/>
</dbReference>
<dbReference type="Bgee" id="ENSG00000204583">
    <property type="expression patterns" value="Expressed in right lobe of liver and 86 other cell types or tissues"/>
</dbReference>
<dbReference type="OpenTargets" id="ENSG00000204583"/>
<evidence type="ECO:0000313" key="2">
    <source>
        <dbReference type="Ensembl" id="ENSP00000482471.1"/>
    </source>
</evidence>
<dbReference type="GO" id="GO:0005576">
    <property type="term" value="C:extracellular region"/>
    <property type="evidence" value="ECO:0007669"/>
    <property type="project" value="InterPro"/>
</dbReference>
<dbReference type="Ensembl" id="ENST00000544018.6">
    <property type="protein sequence ID" value="ENSP00000482471.1"/>
    <property type="gene ID" value="ENSG00000204583.10"/>
</dbReference>
<dbReference type="HGNC" id="HGNC:44160">
    <property type="gene designation" value="LRCOL1"/>
</dbReference>
<dbReference type="HOGENOM" id="CLU_1844433_0_0_1"/>
<dbReference type="ExpressionAtlas" id="A0A087WZ94">
    <property type="expression patterns" value="baseline and differential"/>
</dbReference>
<evidence type="ECO:0007829" key="5">
    <source>
        <dbReference type="ProteomicsDB" id="A0A087WZ94"/>
    </source>
</evidence>
<dbReference type="AlphaFoldDB" id="A0A087WZ94"/>
<name>A0A087WZ94_HUMAN</name>
<feature type="chain" id="PRO_5001832123" evidence="1">
    <location>
        <begin position="23"/>
        <end position="139"/>
    </location>
</feature>
<keyword evidence="1" id="KW-0732">Signal</keyword>
<feature type="signal peptide" evidence="1">
    <location>
        <begin position="1"/>
        <end position="22"/>
    </location>
</feature>
<protein>
    <submittedName>
        <fullName evidence="2">Leucine rich colipase like 1</fullName>
    </submittedName>
</protein>
<keyword evidence="3" id="KW-1185">Reference proteome</keyword>
<evidence type="ECO:0007829" key="4">
    <source>
        <dbReference type="PeptideAtlas" id="A0A087WZ94"/>
    </source>
</evidence>
<reference evidence="2 3" key="1">
    <citation type="journal article" date="2001" name="Nature">
        <title>Initial sequencing and analysis of the human genome.</title>
        <authorList>
            <consortium name="International Human Genome Sequencing Consortium"/>
            <person name="Lander E.S."/>
            <person name="Linton L.M."/>
            <person name="Birren B."/>
            <person name="Nusbaum C."/>
            <person name="Zody M.C."/>
            <person name="Baldwin J."/>
            <person name="Devon K."/>
            <person name="Dewar K."/>
            <person name="Doyle M."/>
            <person name="FitzHugh W."/>
            <person name="Funke R."/>
            <person name="Gage D."/>
            <person name="Harris K."/>
            <person name="Heaford A."/>
            <person name="Howland J."/>
            <person name="Kann L."/>
            <person name="Lehoczky J."/>
            <person name="LeVine R."/>
            <person name="McEwan P."/>
            <person name="McKernan K."/>
            <person name="Meldrim J."/>
            <person name="Mesirov J.P."/>
            <person name="Miranda C."/>
            <person name="Morris W."/>
            <person name="Naylor J."/>
            <person name="Raymond C."/>
            <person name="Rosetti M."/>
            <person name="Santos R."/>
            <person name="Sheridan A."/>
            <person name="Sougnez C."/>
            <person name="Stange-Thomann N."/>
            <person name="Stojanovic N."/>
            <person name="Subramanian A."/>
            <person name="Wyman D."/>
            <person name="Rogers J."/>
            <person name="Sulston J."/>
            <person name="Ainscough R."/>
            <person name="Beck S."/>
            <person name="Bentley D."/>
            <person name="Burton J."/>
            <person name="Clee C."/>
            <person name="Carter N."/>
            <person name="Coulson A."/>
            <person name="Deadman R."/>
            <person name="Deloukas P."/>
            <person name="Dunham A."/>
            <person name="Dunham I."/>
            <person name="Durbin R."/>
            <person name="French L."/>
            <person name="Grafham D."/>
            <person name="Gregory S."/>
            <person name="Hubbard T."/>
            <person name="Humphray S."/>
            <person name="Hunt A."/>
            <person name="Jones M."/>
            <person name="Lloyd C."/>
            <person name="McMurray A."/>
            <person name="Matthews L."/>
            <person name="Mercer S."/>
            <person name="Milne S."/>
            <person name="Mullikin J.C."/>
            <person name="Mungall A."/>
            <person name="Plumb R."/>
            <person name="Ross M."/>
            <person name="Shownkeen R."/>
            <person name="Sims S."/>
            <person name="Waterston R.H."/>
            <person name="Wilson R.K."/>
            <person name="Hillier L.W."/>
            <person name="McPherson J.D."/>
            <person name="Marra M.A."/>
            <person name="Mardis E.R."/>
            <person name="Fulton L.A."/>
            <person name="Chinwalla A.T."/>
            <person name="Pepin K.H."/>
            <person name="Gish W.R."/>
            <person name="Chissoe S.L."/>
            <person name="Wendl M.C."/>
            <person name="Delehaunty K.D."/>
            <person name="Miner T.L."/>
            <person name="Delehaunty A."/>
            <person name="Kramer J.B."/>
            <person name="Cook L.L."/>
            <person name="Fulton R.S."/>
            <person name="Johnson D.L."/>
            <person name="Minx P.J."/>
            <person name="Clifton S.W."/>
            <person name="Hawkins T."/>
            <person name="Branscomb E."/>
            <person name="Predki P."/>
            <person name="Richardson P."/>
            <person name="Wenning S."/>
            <person name="Slezak T."/>
            <person name="Doggett N."/>
            <person name="Cheng J.F."/>
            <person name="Olsen A."/>
            <person name="Lucas S."/>
            <person name="Elkin C."/>
            <person name="Uberbacher E."/>
            <person name="Frazier M."/>
            <person name="Gibbs R.A."/>
            <person name="Muzny D.M."/>
            <person name="Scherer S.E."/>
            <person name="Bouck J.B."/>
            <person name="Sodergren E.J."/>
            <person name="Worley K.C."/>
            <person name="Rives C.M."/>
            <person name="Gorrell J.H."/>
            <person name="Metzker M.L."/>
            <person name="Naylor S.L."/>
            <person name="Kucherlapati R.S."/>
            <person name="Nelson D.L."/>
            <person name="Weinstock G.M."/>
            <person name="Sakaki Y."/>
            <person name="Fujiyama A."/>
            <person name="Hattori M."/>
            <person name="Yada T."/>
            <person name="Toyoda A."/>
            <person name="Itoh T."/>
            <person name="Kawagoe C."/>
            <person name="Watanabe H."/>
            <person name="Totoki Y."/>
            <person name="Taylor T."/>
            <person name="Weissenbach J."/>
            <person name="Heilig R."/>
            <person name="Saurin W."/>
            <person name="Artiguenave F."/>
            <person name="Brottier P."/>
            <person name="Bruls T."/>
            <person name="Pelletier E."/>
            <person name="Robert C."/>
            <person name="Wincker P."/>
            <person name="Smith D.R."/>
            <person name="Doucette-Stamm L."/>
            <person name="Rubenfield M."/>
            <person name="Weinstock K."/>
            <person name="Lee H.M."/>
            <person name="Dubois J."/>
            <person name="Rosenthal A."/>
            <person name="Platzer M."/>
            <person name="Nyakatura G."/>
            <person name="Taudien S."/>
            <person name="Rump A."/>
            <person name="Yang H."/>
            <person name="Yu J."/>
            <person name="Wang J."/>
            <person name="Huang G."/>
            <person name="Gu J."/>
            <person name="Hood L."/>
            <person name="Rowen L."/>
            <person name="Madan A."/>
            <person name="Qin S."/>
            <person name="Davis R.W."/>
            <person name="Federspiel N.A."/>
            <person name="Abola A.P."/>
            <person name="Proctor M.J."/>
            <person name="Myers R.M."/>
            <person name="Schmutz J."/>
            <person name="Dickson M."/>
            <person name="Grimwood J."/>
            <person name="Cox D.R."/>
            <person name="Olson M.V."/>
            <person name="Kaul R."/>
            <person name="Raymond C."/>
            <person name="Shimizu N."/>
            <person name="Kawasaki K."/>
            <person name="Minoshima S."/>
            <person name="Evans G.A."/>
            <person name="Athanasiou M."/>
            <person name="Schultz R."/>
            <person name="Roe B.A."/>
            <person name="Chen F."/>
            <person name="Pan H."/>
            <person name="Ramser J."/>
            <person name="Lehrach H."/>
            <person name="Reinhardt R."/>
            <person name="McCombie W.R."/>
            <person name="de la Bastide M."/>
            <person name="Dedhia N."/>
            <person name="Blocker H."/>
            <person name="Hornischer K."/>
            <person name="Nordsiek G."/>
            <person name="Agarwala R."/>
            <person name="Aravind L."/>
            <person name="Bailey J.A."/>
            <person name="Bateman A."/>
            <person name="Batzoglou S."/>
            <person name="Birney E."/>
            <person name="Bork P."/>
            <person name="Brown D.G."/>
            <person name="Burge C.B."/>
            <person name="Cerutti L."/>
            <person name="Chen H.C."/>
            <person name="Church D."/>
            <person name="Clamp M."/>
            <person name="Copley R.R."/>
            <person name="Doerks T."/>
            <person name="Eddy S.R."/>
            <person name="Eichler E.E."/>
            <person name="Furey T.S."/>
            <person name="Galagan J."/>
            <person name="Gilbert J.G."/>
            <person name="Harmon C."/>
            <person name="Hayashizaki Y."/>
            <person name="Haussler D."/>
            <person name="Hermjakob H."/>
            <person name="Hokamp K."/>
            <person name="Jang W."/>
            <person name="Johnson L.S."/>
            <person name="Jones T.A."/>
            <person name="Kasif S."/>
            <person name="Kaspryzk A."/>
            <person name="Kennedy S."/>
            <person name="Kent W.J."/>
            <person name="Kitts P."/>
            <person name="Koonin E.V."/>
            <person name="Korf I."/>
            <person name="Kulp D."/>
            <person name="Lancet D."/>
            <person name="Lowe T.M."/>
            <person name="McLysaght A."/>
            <person name="Mikkelsen T."/>
            <person name="Moran J.V."/>
            <person name="Mulder N."/>
            <person name="Pollara V.J."/>
            <person name="Ponting C.P."/>
            <person name="Schuler G."/>
            <person name="Schultz J."/>
            <person name="Slater G."/>
            <person name="Smit A.F."/>
            <person name="Stupka E."/>
            <person name="Szustakowski J."/>
            <person name="Thierry-Mieg D."/>
            <person name="Thierry-Mieg J."/>
            <person name="Wagner L."/>
            <person name="Wallis J."/>
            <person name="Wheeler R."/>
            <person name="Williams A."/>
            <person name="Wolf Y.I."/>
            <person name="Wolfe K.H."/>
            <person name="Yang S.P."/>
            <person name="Yeh R.F."/>
            <person name="Collins F."/>
            <person name="Guyer M.S."/>
            <person name="Peterson J."/>
            <person name="Felsenfeld A."/>
            <person name="Wetterstrand K.A."/>
            <person name="Patrinos A."/>
            <person name="Morgan M.J."/>
            <person name="de Jong P."/>
            <person name="Catanese J.J."/>
            <person name="Osoegawa K."/>
            <person name="Shizuya H."/>
            <person name="Choi S."/>
            <person name="Chen Y.J."/>
        </authorList>
    </citation>
    <scope>NUCLEOTIDE SEQUENCE [LARGE SCALE GENOMIC DNA]</scope>
</reference>
<evidence type="ECO:0000256" key="1">
    <source>
        <dbReference type="SAM" id="SignalP"/>
    </source>
</evidence>
<keyword evidence="4 5" id="KW-1267">Proteomics identification</keyword>
<reference evidence="2 3" key="3">
    <citation type="journal article" date="2006" name="Nature">
        <title>The finished DNA sequence of human chromosome 12.</title>
        <authorList>
            <consortium name="Baylor College of Medicine Human Genome Sequencing Center Sequence Production Team"/>
            <person name="Scherer S.E."/>
            <person name="Muzny D.M."/>
            <person name="Buhay C.J."/>
            <person name="Chen R."/>
            <person name="Cree A."/>
            <person name="Ding Y."/>
            <person name="Dugan-Rocha S."/>
            <person name="Gill R."/>
            <person name="Gunaratne P."/>
            <person name="Harris R.A."/>
            <person name="Hawes A.C."/>
            <person name="Hernandez J."/>
            <person name="Hodgson A.V."/>
            <person name="Hume J."/>
            <person name="Jackson A."/>
            <person name="Khan Z.M."/>
            <person name="Kovar-Smith C."/>
            <person name="Lewis L.R."/>
            <person name="Lozado R.J."/>
            <person name="Metzker M.L."/>
            <person name="Milosavljevic A."/>
            <person name="Miner G.R."/>
            <person name="Montgomery K.T."/>
            <person name="Morgan M.B."/>
            <person name="Nazareth L.V."/>
            <person name="Scott G."/>
            <person name="Sodergren E."/>
            <person name="Song X.Z."/>
            <person name="Steffen D."/>
            <person name="Lovering R.C."/>
            <person name="Wheeler D.A."/>
            <person name="Worley K.C."/>
            <person name="Yuan Y."/>
            <person name="Zhang Z."/>
            <person name="Adams C.Q."/>
            <person name="Ansari-Lari M.A."/>
            <person name="Ayele M."/>
            <person name="Brown M.J."/>
            <person name="Chen G."/>
            <person name="Chen Z."/>
            <person name="Clerc-Blankenburg K.P."/>
            <person name="Davis C."/>
            <person name="Delgado O."/>
            <person name="Dinh H.H."/>
            <person name="Draper H."/>
            <person name="Gonzalez-Garay M.L."/>
            <person name="Havlak P."/>
            <person name="Jackson L.R."/>
            <person name="Jacob L.S."/>
            <person name="Kelly S.H."/>
            <person name="Li L."/>
            <person name="Li Z."/>
            <person name="Liu J."/>
            <person name="Liu W."/>
            <person name="Lu J."/>
            <person name="Maheshwari M."/>
            <person name="Nguyen B.V."/>
            <person name="Okwuonu G.O."/>
            <person name="Pasternak S."/>
            <person name="Perez L.M."/>
            <person name="Plopper F.J."/>
            <person name="Santibanez J."/>
            <person name="Shen H."/>
            <person name="Tabor P.E."/>
            <person name="Verduzco D."/>
            <person name="Waldron L."/>
            <person name="Wang Q."/>
            <person name="Williams G.A."/>
            <person name="Zhang J."/>
            <person name="Zhou J."/>
            <person name="Allen C.C."/>
            <person name="Amin A.G."/>
            <person name="Anyalebechi V."/>
            <person name="Bailey M."/>
            <person name="Barbaria J.A."/>
            <person name="Bimage K.E."/>
            <person name="Bryant N.P."/>
            <person name="Burch P.E."/>
            <person name="Burkett C.E."/>
            <person name="Burrell K.L."/>
            <person name="Calderon E."/>
            <person name="Cardenas V."/>
            <person name="Carter K."/>
            <person name="Casias K."/>
            <person name="Cavazos I."/>
            <person name="Cavazos S.R."/>
            <person name="Ceasar H."/>
            <person name="Chacko J."/>
            <person name="Chan S.N."/>
            <person name="Chavez D."/>
            <person name="Christopoulos C."/>
            <person name="Chu J."/>
            <person name="Cockrell R."/>
            <person name="Cox C.D."/>
            <person name="Dang M."/>
            <person name="Dathorne S.R."/>
            <person name="David R."/>
            <person name="Davis C.M."/>
            <person name="Davy-Carroll L."/>
            <person name="Deshazo D.R."/>
            <person name="Donlin J.E."/>
            <person name="D'Souza L."/>
            <person name="Eaves K.A."/>
            <person name="Egan A."/>
            <person name="Emery-Cohen A.J."/>
            <person name="Escotto M."/>
            <person name="Flagg N."/>
            <person name="Forbes L.D."/>
            <person name="Gabisi A.M."/>
            <person name="Garza M."/>
            <person name="Hamilton C."/>
            <person name="Henderson N."/>
            <person name="Hernandez O."/>
            <person name="Hines S."/>
            <person name="Hogues M.E."/>
            <person name="Huang M."/>
            <person name="Idlebird D.G."/>
            <person name="Johnson R."/>
            <person name="Jolivet A."/>
            <person name="Jones S."/>
            <person name="Kagan R."/>
            <person name="King L.M."/>
            <person name="Leal B."/>
            <person name="Lebow H."/>
            <person name="Lee S."/>
            <person name="LeVan J.M."/>
            <person name="Lewis L.C."/>
            <person name="London P."/>
            <person name="Lorensuhewa L.M."/>
            <person name="Loulseged H."/>
            <person name="Lovett D.A."/>
            <person name="Lucier A."/>
            <person name="Lucier R.L."/>
            <person name="Ma J."/>
            <person name="Madu R.C."/>
            <person name="Mapua P."/>
            <person name="Martindale A.D."/>
            <person name="Martinez E."/>
            <person name="Massey E."/>
            <person name="Mawhiney S."/>
            <person name="Meador M.G."/>
            <person name="Mendez S."/>
            <person name="Mercado C."/>
            <person name="Mercado I.C."/>
            <person name="Merritt C.E."/>
            <person name="Miner Z.L."/>
            <person name="Minja E."/>
            <person name="Mitchell T."/>
            <person name="Mohabbat F."/>
            <person name="Mohabbat K."/>
            <person name="Montgomery B."/>
            <person name="Moore N."/>
            <person name="Morris S."/>
            <person name="Munidasa M."/>
            <person name="Ngo R.N."/>
            <person name="Nguyen N.B."/>
            <person name="Nickerson E."/>
            <person name="Nwaokelemeh O.O."/>
            <person name="Nwokenkwo S."/>
            <person name="Obregon M."/>
            <person name="Oguh M."/>
            <person name="Oragunye N."/>
            <person name="Oviedo R.J."/>
            <person name="Parish B.J."/>
            <person name="Parker D.N."/>
            <person name="Parrish J."/>
            <person name="Parks K.L."/>
            <person name="Paul H.A."/>
            <person name="Payton B.A."/>
            <person name="Perez A."/>
            <person name="Perrin W."/>
            <person name="Pickens A."/>
            <person name="Primus E.L."/>
            <person name="Pu L.L."/>
            <person name="Puazo M."/>
            <person name="Quiles M.M."/>
            <person name="Quiroz J.B."/>
            <person name="Rabata D."/>
            <person name="Reeves K."/>
            <person name="Ruiz S.J."/>
            <person name="Shao H."/>
            <person name="Sisson I."/>
            <person name="Sonaike T."/>
            <person name="Sorelle R.P."/>
            <person name="Sutton A.E."/>
            <person name="Svatek A.F."/>
            <person name="Svetz L.A."/>
            <person name="Tamerisa K.S."/>
            <person name="Taylor T.R."/>
            <person name="Teague B."/>
            <person name="Thomas N."/>
            <person name="Thorn R.D."/>
            <person name="Trejos Z.Y."/>
            <person name="Trevino B.K."/>
            <person name="Ukegbu O.N."/>
            <person name="Urban J.B."/>
            <person name="Vasquez L.I."/>
            <person name="Vera V.A."/>
            <person name="Villasana D.M."/>
            <person name="Wang L."/>
            <person name="Ward-Moore S."/>
            <person name="Warren J.T."/>
            <person name="Wei X."/>
            <person name="White F."/>
            <person name="Williamson A.L."/>
            <person name="Wleczyk R."/>
            <person name="Wooden H.S."/>
            <person name="Wooden S.H."/>
            <person name="Yen J."/>
            <person name="Yoon L."/>
            <person name="Yoon V."/>
            <person name="Zorrilla S.E."/>
            <person name="Nelson D."/>
            <person name="Kucherlapati R."/>
            <person name="Weinstock G."/>
            <person name="Gibbs R.A."/>
            <person name="null."/>
        </authorList>
    </citation>
    <scope>NUCLEOTIDE SEQUENCE [LARGE SCALE GENOMIC DNA]</scope>
</reference>
<accession>A0A087WZ94</accession>
<reference evidence="2 3" key="2">
    <citation type="journal article" date="2004" name="Nature">
        <title>Finishing the euchromatic sequence of the human genome.</title>
        <authorList>
            <consortium name="International Human Genome Sequencing Consortium"/>
        </authorList>
    </citation>
    <scope>NUCLEOTIDE SEQUENCE [LARGE SCALE GENOMIC DNA]</scope>
</reference>
<dbReference type="Gene3D" id="4.10.40.50">
    <property type="match status" value="1"/>
</dbReference>
<proteinExistence type="evidence at protein level"/>
<evidence type="ECO:0000313" key="3">
    <source>
        <dbReference type="Proteomes" id="UP000005640"/>
    </source>
</evidence>
<dbReference type="Pfam" id="PF15083">
    <property type="entry name" value="Colipase-like"/>
    <property type="match status" value="1"/>
</dbReference>
<dbReference type="GO" id="GO:0016042">
    <property type="term" value="P:lipid catabolic process"/>
    <property type="evidence" value="ECO:0007669"/>
    <property type="project" value="InterPro"/>
</dbReference>
<dbReference type="VEuPathDB" id="HostDB:ENSG00000204583"/>
<gene>
    <name evidence="2" type="primary">LRCOL1</name>
</gene>
<dbReference type="OrthoDB" id="9837822at2759"/>
<dbReference type="PANTHER" id="PTHR10041">
    <property type="entry name" value="COLIPASE"/>
    <property type="match status" value="1"/>
</dbReference>
<dbReference type="GO" id="GO:0008047">
    <property type="term" value="F:enzyme activator activity"/>
    <property type="evidence" value="ECO:0007669"/>
    <property type="project" value="InterPro"/>
</dbReference>
<dbReference type="EMBL" id="AC131212">
    <property type="status" value="NOT_ANNOTATED_CDS"/>
    <property type="molecule type" value="Genomic_DNA"/>
</dbReference>
<dbReference type="Proteomes" id="UP000005640">
    <property type="component" value="Chromosome 12"/>
</dbReference>
<organism evidence="2 3">
    <name type="scientific">Homo sapiens</name>
    <name type="common">Human</name>
    <dbReference type="NCBI Taxonomy" id="9606"/>
    <lineage>
        <taxon>Eukaryota</taxon>
        <taxon>Metazoa</taxon>
        <taxon>Chordata</taxon>
        <taxon>Craniata</taxon>
        <taxon>Vertebrata</taxon>
        <taxon>Euteleostomi</taxon>
        <taxon>Mammalia</taxon>
        <taxon>Eutheria</taxon>
        <taxon>Euarchontoglires</taxon>
        <taxon>Primates</taxon>
        <taxon>Haplorrhini</taxon>
        <taxon>Catarrhini</taxon>
        <taxon>Hominidae</taxon>
        <taxon>Homo</taxon>
    </lineage>
</organism>
<reference evidence="2" key="5">
    <citation type="submission" date="2025-09" db="UniProtKB">
        <authorList>
            <consortium name="Ensembl"/>
        </authorList>
    </citation>
    <scope>IDENTIFICATION</scope>
</reference>
<sequence length="139" mass="14412">MAGPGWTLLLLLLLLLLLGSMAGYGPQKKLNLSHKGIGEPCRRHEECQSNCCTINSLAPHTLCTPKTIFLQCLPWRKVSPMGTDARTTQSARAAAASATTARRSCARPKASSCSVCPGASPTATSAAAIRSVTASAASS</sequence>
<dbReference type="PANTHER" id="PTHR10041:SF5">
    <property type="entry name" value="LEUCINE-RICH COLIPASE-LIKE PROTEIN 1"/>
    <property type="match status" value="1"/>
</dbReference>
<dbReference type="SMR" id="A0A087WZ94"/>
<dbReference type="Ensembl" id="ENST00000544018.6">
    <property type="protein sequence ID" value="ENSP00000482471.1"/>
    <property type="gene ID" value="ENSG00000204583.11"/>
</dbReference>
<dbReference type="UCSC" id="uc058vkd.1">
    <property type="organism name" value="human"/>
</dbReference>
<dbReference type="GO" id="GO:0007586">
    <property type="term" value="P:digestion"/>
    <property type="evidence" value="ECO:0007669"/>
    <property type="project" value="InterPro"/>
</dbReference>
<dbReference type="MassIVE" id="A0A087WZ94"/>
<dbReference type="GeneTree" id="ENSGT00390000012041"/>
<reference evidence="2" key="4">
    <citation type="submission" date="2025-08" db="UniProtKB">
        <authorList>
            <consortium name="Ensembl"/>
        </authorList>
    </citation>
    <scope>IDENTIFICATION</scope>
</reference>